<sequence length="169" mass="18477">MWLMMKPVIGQIEQLKKIVCGLPLNAFMAQRAAAEHELNGALLETAVFEQPGHDADEQRDALVRIRSHVSRLREKLAVLQTAVAEQYRGQLGAGKAAFEQLDADVQAVRDPAAYETRRLFHALEQAREVCSLLAGRLLDIDAVLERAARPVPAGADSYDSDPAPSPVSP</sequence>
<keyword evidence="2" id="KW-1185">Reference proteome</keyword>
<gene>
    <name evidence="1" type="ORF">B5M42_06675</name>
</gene>
<evidence type="ECO:0000313" key="2">
    <source>
        <dbReference type="Proteomes" id="UP000298246"/>
    </source>
</evidence>
<accession>A0A4Y8Q7H6</accession>
<dbReference type="AlphaFoldDB" id="A0A4Y8Q7H6"/>
<dbReference type="EMBL" id="MYFO01000006">
    <property type="protein sequence ID" value="TFE89769.1"/>
    <property type="molecule type" value="Genomic_DNA"/>
</dbReference>
<organism evidence="1 2">
    <name type="scientific">Paenibacillus athensensis</name>
    <dbReference type="NCBI Taxonomy" id="1967502"/>
    <lineage>
        <taxon>Bacteria</taxon>
        <taxon>Bacillati</taxon>
        <taxon>Bacillota</taxon>
        <taxon>Bacilli</taxon>
        <taxon>Bacillales</taxon>
        <taxon>Paenibacillaceae</taxon>
        <taxon>Paenibacillus</taxon>
    </lineage>
</organism>
<protein>
    <submittedName>
        <fullName evidence="1">Uncharacterized protein</fullName>
    </submittedName>
</protein>
<reference evidence="1 2" key="1">
    <citation type="submission" date="2017-03" db="EMBL/GenBank/DDBJ databases">
        <title>Isolation of Levoglucosan Utilizing Bacteria.</title>
        <authorList>
            <person name="Arya A.S."/>
        </authorList>
    </citation>
    <scope>NUCLEOTIDE SEQUENCE [LARGE SCALE GENOMIC DNA]</scope>
    <source>
        <strain evidence="1 2">MEC069</strain>
    </source>
</reference>
<proteinExistence type="predicted"/>
<evidence type="ECO:0000313" key="1">
    <source>
        <dbReference type="EMBL" id="TFE89769.1"/>
    </source>
</evidence>
<comment type="caution">
    <text evidence="1">The sequence shown here is derived from an EMBL/GenBank/DDBJ whole genome shotgun (WGS) entry which is preliminary data.</text>
</comment>
<dbReference type="Proteomes" id="UP000298246">
    <property type="component" value="Unassembled WGS sequence"/>
</dbReference>
<name>A0A4Y8Q7H6_9BACL</name>